<protein>
    <submittedName>
        <fullName evidence="7">ABC transporter family protein</fullName>
    </submittedName>
</protein>
<dbReference type="InterPro" id="IPR003439">
    <property type="entry name" value="ABC_transporter-like_ATP-bd"/>
</dbReference>
<evidence type="ECO:0000256" key="4">
    <source>
        <dbReference type="ARBA" id="ARBA00022840"/>
    </source>
</evidence>
<dbReference type="Gene3D" id="3.40.50.300">
    <property type="entry name" value="P-loop containing nucleotide triphosphate hydrolases"/>
    <property type="match status" value="1"/>
</dbReference>
<dbReference type="GO" id="GO:0022857">
    <property type="term" value="F:transmembrane transporter activity"/>
    <property type="evidence" value="ECO:0007669"/>
    <property type="project" value="TreeGrafter"/>
</dbReference>
<dbReference type="InterPro" id="IPR017911">
    <property type="entry name" value="MacB-like_ATP-bd"/>
</dbReference>
<keyword evidence="8" id="KW-1185">Reference proteome</keyword>
<evidence type="ECO:0000256" key="2">
    <source>
        <dbReference type="ARBA" id="ARBA00022448"/>
    </source>
</evidence>
<dbReference type="RefSeq" id="WP_038559152.1">
    <property type="nucleotide sequence ID" value="NZ_CP007481.1"/>
</dbReference>
<accession>X5H3I4</accession>
<dbReference type="SMART" id="SM00382">
    <property type="entry name" value="AAA"/>
    <property type="match status" value="1"/>
</dbReference>
<evidence type="ECO:0000313" key="7">
    <source>
        <dbReference type="EMBL" id="AHX11258.1"/>
    </source>
</evidence>
<keyword evidence="3" id="KW-0547">Nucleotide-binding</keyword>
<dbReference type="GO" id="GO:0005524">
    <property type="term" value="F:ATP binding"/>
    <property type="evidence" value="ECO:0007669"/>
    <property type="project" value="UniProtKB-KW"/>
</dbReference>
<dbReference type="PROSITE" id="PS50893">
    <property type="entry name" value="ABC_TRANSPORTER_2"/>
    <property type="match status" value="1"/>
</dbReference>
<comment type="function">
    <text evidence="5">Part of an ABC transporter complex. Transmembrane domains (TMD) form a pore in the inner membrane and the ATP-binding domain (NBD) is responsible for energy generation.</text>
</comment>
<sequence length="225" mass="24623">MTKLVLEFVNVSKTFQGDGGKRIVILKGANLRIFEGEVVALVGASGVGKTTTLQLAGLLDQQDSGIIKIDDTEIEYFNSATAIRREKIGFIYQFHHLLEDLSVIRNIMLPLLIAGIQKKIAKAEAEKVLGALNLGDVANKSVVELSGGQRQRIAVARAIIKKPKLIIADEPTGNLDPENAENVFKLILRFARQSKAAVLLATHNLSFLEEADRTLKISNYTFSIV</sequence>
<comment type="similarity">
    <text evidence="1">Belongs to the ABC transporter superfamily.</text>
</comment>
<evidence type="ECO:0000256" key="5">
    <source>
        <dbReference type="ARBA" id="ARBA00024725"/>
    </source>
</evidence>
<dbReference type="GO" id="GO:0016887">
    <property type="term" value="F:ATP hydrolysis activity"/>
    <property type="evidence" value="ECO:0007669"/>
    <property type="project" value="InterPro"/>
</dbReference>
<dbReference type="EMBL" id="CP007481">
    <property type="protein sequence ID" value="AHX11258.1"/>
    <property type="molecule type" value="Genomic_DNA"/>
</dbReference>
<dbReference type="OrthoDB" id="9802264at2"/>
<evidence type="ECO:0000313" key="8">
    <source>
        <dbReference type="Proteomes" id="UP000023755"/>
    </source>
</evidence>
<dbReference type="Proteomes" id="UP000023755">
    <property type="component" value="Chromosome"/>
</dbReference>
<evidence type="ECO:0000256" key="3">
    <source>
        <dbReference type="ARBA" id="ARBA00022741"/>
    </source>
</evidence>
<feature type="domain" description="ABC transporter" evidence="6">
    <location>
        <begin position="6"/>
        <end position="225"/>
    </location>
</feature>
<dbReference type="InterPro" id="IPR017871">
    <property type="entry name" value="ABC_transporter-like_CS"/>
</dbReference>
<dbReference type="PANTHER" id="PTHR24220:SF689">
    <property type="entry name" value="LIPOPROTEIN-RELEASING SYSTEM ATP-BINDING PROTEIN LOLD"/>
    <property type="match status" value="1"/>
</dbReference>
<proteinExistence type="inferred from homology"/>
<dbReference type="KEGG" id="nhm:NHE_0299"/>
<dbReference type="GO" id="GO:0005886">
    <property type="term" value="C:plasma membrane"/>
    <property type="evidence" value="ECO:0007669"/>
    <property type="project" value="TreeGrafter"/>
</dbReference>
<dbReference type="PROSITE" id="PS00211">
    <property type="entry name" value="ABC_TRANSPORTER_1"/>
    <property type="match status" value="1"/>
</dbReference>
<dbReference type="PANTHER" id="PTHR24220">
    <property type="entry name" value="IMPORT ATP-BINDING PROTEIN"/>
    <property type="match status" value="1"/>
</dbReference>
<evidence type="ECO:0000259" key="6">
    <source>
        <dbReference type="PROSITE" id="PS50893"/>
    </source>
</evidence>
<gene>
    <name evidence="7" type="ORF">NHE_0299</name>
</gene>
<name>X5H3I4_9RICK</name>
<dbReference type="HOGENOM" id="CLU_000604_1_22_5"/>
<organism evidence="7 8">
    <name type="scientific">Neorickettsia helminthoeca str. Oregon</name>
    <dbReference type="NCBI Taxonomy" id="1286528"/>
    <lineage>
        <taxon>Bacteria</taxon>
        <taxon>Pseudomonadati</taxon>
        <taxon>Pseudomonadota</taxon>
        <taxon>Alphaproteobacteria</taxon>
        <taxon>Rickettsiales</taxon>
        <taxon>Anaplasmataceae</taxon>
        <taxon>Neorickettsia</taxon>
    </lineage>
</organism>
<dbReference type="AlphaFoldDB" id="X5H3I4"/>
<dbReference type="InterPro" id="IPR015854">
    <property type="entry name" value="ABC_transpr_LolD-like"/>
</dbReference>
<dbReference type="InterPro" id="IPR027417">
    <property type="entry name" value="P-loop_NTPase"/>
</dbReference>
<keyword evidence="4" id="KW-0067">ATP-binding</keyword>
<dbReference type="Pfam" id="PF00005">
    <property type="entry name" value="ABC_tran"/>
    <property type="match status" value="1"/>
</dbReference>
<evidence type="ECO:0000256" key="1">
    <source>
        <dbReference type="ARBA" id="ARBA00005417"/>
    </source>
</evidence>
<keyword evidence="2" id="KW-0813">Transport</keyword>
<dbReference type="STRING" id="1286528.NHE_0299"/>
<dbReference type="CDD" id="cd03255">
    <property type="entry name" value="ABC_MJ0796_LolCDE_FtsE"/>
    <property type="match status" value="1"/>
</dbReference>
<reference evidence="7 8" key="1">
    <citation type="submission" date="2014-03" db="EMBL/GenBank/DDBJ databases">
        <title>Sequencing and Comparison of Genomes and Transcriptome Profiles of Human Ehrlichiosis Agents.</title>
        <authorList>
            <person name="Lin M."/>
            <person name="Daugherty S.C."/>
            <person name="Nagaraj S."/>
            <person name="Cheng Z."/>
            <person name="Xiong Q."/>
            <person name="Lin F.-Y."/>
            <person name="Sengamalay N."/>
            <person name="Ott S."/>
            <person name="Godinez A."/>
            <person name="Tallon L.J."/>
            <person name="Sadzewicz L."/>
            <person name="Fraser C.M."/>
            <person name="Dunning Hotopp J.C."/>
            <person name="Rikihisa Y."/>
        </authorList>
    </citation>
    <scope>NUCLEOTIDE SEQUENCE [LARGE SCALE GENOMIC DNA]</scope>
    <source>
        <strain evidence="7 8">Oregon</strain>
    </source>
</reference>
<dbReference type="SUPFAM" id="SSF52540">
    <property type="entry name" value="P-loop containing nucleoside triphosphate hydrolases"/>
    <property type="match status" value="1"/>
</dbReference>
<dbReference type="InterPro" id="IPR003593">
    <property type="entry name" value="AAA+_ATPase"/>
</dbReference>